<dbReference type="PANTHER" id="PTHR38436:SF1">
    <property type="entry name" value="ESTER CYCLASE"/>
    <property type="match status" value="1"/>
</dbReference>
<dbReference type="EMBL" id="UGVN01000001">
    <property type="protein sequence ID" value="SUE42206.1"/>
    <property type="molecule type" value="Genomic_DNA"/>
</dbReference>
<dbReference type="CDD" id="cd00531">
    <property type="entry name" value="NTF2_like"/>
    <property type="match status" value="1"/>
</dbReference>
<dbReference type="GO" id="GO:0016853">
    <property type="term" value="F:isomerase activity"/>
    <property type="evidence" value="ECO:0007669"/>
    <property type="project" value="UniProtKB-KW"/>
</dbReference>
<organism evidence="3 4">
    <name type="scientific">Roseomonas mucosa</name>
    <dbReference type="NCBI Taxonomy" id="207340"/>
    <lineage>
        <taxon>Bacteria</taxon>
        <taxon>Pseudomonadati</taxon>
        <taxon>Pseudomonadota</taxon>
        <taxon>Alphaproteobacteria</taxon>
        <taxon>Acetobacterales</taxon>
        <taxon>Roseomonadaceae</taxon>
        <taxon>Roseomonas</taxon>
    </lineage>
</organism>
<reference evidence="3 4" key="1">
    <citation type="submission" date="2018-06" db="EMBL/GenBank/DDBJ databases">
        <authorList>
            <consortium name="Pathogen Informatics"/>
            <person name="Doyle S."/>
        </authorList>
    </citation>
    <scope>NUCLEOTIDE SEQUENCE [LARGE SCALE GENOMIC DNA]</scope>
    <source>
        <strain evidence="3 4">NCTC13291</strain>
    </source>
</reference>
<evidence type="ECO:0000259" key="2">
    <source>
        <dbReference type="Pfam" id="PF12680"/>
    </source>
</evidence>
<gene>
    <name evidence="3" type="ORF">NCTC13291_03824</name>
</gene>
<dbReference type="Proteomes" id="UP000254919">
    <property type="component" value="Unassembled WGS sequence"/>
</dbReference>
<name>A0A379N541_9PROT</name>
<evidence type="ECO:0000313" key="3">
    <source>
        <dbReference type="EMBL" id="SUE42206.1"/>
    </source>
</evidence>
<dbReference type="Pfam" id="PF12680">
    <property type="entry name" value="SnoaL_2"/>
    <property type="match status" value="1"/>
</dbReference>
<accession>A0A379N541</accession>
<feature type="region of interest" description="Disordered" evidence="1">
    <location>
        <begin position="1"/>
        <end position="31"/>
    </location>
</feature>
<dbReference type="NCBIfam" id="TIGR02096">
    <property type="entry name" value="ketosteroid isomerase-related protein"/>
    <property type="match status" value="1"/>
</dbReference>
<dbReference type="Gene3D" id="3.10.450.50">
    <property type="match status" value="1"/>
</dbReference>
<dbReference type="InterPro" id="IPR011721">
    <property type="entry name" value="CHP02096"/>
</dbReference>
<sequence>MHHPTHAAAASPAAHAPSGTEGGPGDPGALPEAHASERLILAYYDAFNRGDWAAMLDCLAEDVAHDINQGGRQVGKQAFAAFLKHMERCYREKLVDLVVMLDATGTRAAAEFVVEGEYLATDEGLPPAQGQRYVLPAGAFLTIRDGRIGRLSMAYNLADWMRQVGG</sequence>
<dbReference type="SUPFAM" id="SSF54427">
    <property type="entry name" value="NTF2-like"/>
    <property type="match status" value="1"/>
</dbReference>
<dbReference type="PANTHER" id="PTHR38436">
    <property type="entry name" value="POLYKETIDE CYCLASE SNOAL-LIKE DOMAIN"/>
    <property type="match status" value="1"/>
</dbReference>
<dbReference type="InterPro" id="IPR037401">
    <property type="entry name" value="SnoaL-like"/>
</dbReference>
<protein>
    <submittedName>
        <fullName evidence="3">Ketosteroid isomerase-related protein</fullName>
    </submittedName>
</protein>
<dbReference type="AlphaFoldDB" id="A0A379N541"/>
<keyword evidence="3" id="KW-0413">Isomerase</keyword>
<dbReference type="GeneID" id="99634967"/>
<feature type="compositionally biased region" description="Low complexity" evidence="1">
    <location>
        <begin position="1"/>
        <end position="18"/>
    </location>
</feature>
<dbReference type="RefSeq" id="WP_019461537.1">
    <property type="nucleotide sequence ID" value="NZ_AP031462.1"/>
</dbReference>
<evidence type="ECO:0000256" key="1">
    <source>
        <dbReference type="SAM" id="MobiDB-lite"/>
    </source>
</evidence>
<dbReference type="InterPro" id="IPR009959">
    <property type="entry name" value="Cyclase_SnoaL-like"/>
</dbReference>
<evidence type="ECO:0000313" key="4">
    <source>
        <dbReference type="Proteomes" id="UP000254919"/>
    </source>
</evidence>
<proteinExistence type="predicted"/>
<dbReference type="GO" id="GO:0030638">
    <property type="term" value="P:polyketide metabolic process"/>
    <property type="evidence" value="ECO:0007669"/>
    <property type="project" value="InterPro"/>
</dbReference>
<dbReference type="InterPro" id="IPR032710">
    <property type="entry name" value="NTF2-like_dom_sf"/>
</dbReference>
<feature type="domain" description="SnoaL-like" evidence="2">
    <location>
        <begin position="42"/>
        <end position="148"/>
    </location>
</feature>